<dbReference type="Proteomes" id="UP000078512">
    <property type="component" value="Unassembled WGS sequence"/>
</dbReference>
<keyword evidence="3" id="KW-1185">Reference proteome</keyword>
<reference evidence="2 3" key="1">
    <citation type="submission" date="2016-05" db="EMBL/GenBank/DDBJ databases">
        <title>Genome sequencing reveals origins of a unique bacterial endosymbiosis in the earliest lineages of terrestrial Fungi.</title>
        <authorList>
            <consortium name="DOE Joint Genome Institute"/>
            <person name="Uehling J."/>
            <person name="Gryganskyi A."/>
            <person name="Hameed K."/>
            <person name="Tschaplinski T."/>
            <person name="Misztal P."/>
            <person name="Wu S."/>
            <person name="Desiro A."/>
            <person name="Vande Pol N."/>
            <person name="Du Z.-Y."/>
            <person name="Zienkiewicz A."/>
            <person name="Zienkiewicz K."/>
            <person name="Morin E."/>
            <person name="Tisserant E."/>
            <person name="Splivallo R."/>
            <person name="Hainaut M."/>
            <person name="Henrissat B."/>
            <person name="Ohm R."/>
            <person name="Kuo A."/>
            <person name="Yan J."/>
            <person name="Lipzen A."/>
            <person name="Nolan M."/>
            <person name="Labutti K."/>
            <person name="Barry K."/>
            <person name="Goldstein A."/>
            <person name="Labbe J."/>
            <person name="Schadt C."/>
            <person name="Tuskan G."/>
            <person name="Grigoriev I."/>
            <person name="Martin F."/>
            <person name="Vilgalys R."/>
            <person name="Bonito G."/>
        </authorList>
    </citation>
    <scope>NUCLEOTIDE SEQUENCE [LARGE SCALE GENOMIC DNA]</scope>
    <source>
        <strain evidence="2 3">AG-77</strain>
    </source>
</reference>
<dbReference type="EMBL" id="KV442033">
    <property type="protein sequence ID" value="OAQ30700.1"/>
    <property type="molecule type" value="Genomic_DNA"/>
</dbReference>
<proteinExistence type="predicted"/>
<organism evidence="2 3">
    <name type="scientific">Linnemannia elongata AG-77</name>
    <dbReference type="NCBI Taxonomy" id="1314771"/>
    <lineage>
        <taxon>Eukaryota</taxon>
        <taxon>Fungi</taxon>
        <taxon>Fungi incertae sedis</taxon>
        <taxon>Mucoromycota</taxon>
        <taxon>Mortierellomycotina</taxon>
        <taxon>Mortierellomycetes</taxon>
        <taxon>Mortierellales</taxon>
        <taxon>Mortierellaceae</taxon>
        <taxon>Linnemannia</taxon>
    </lineage>
</organism>
<dbReference type="OrthoDB" id="2747330at2759"/>
<dbReference type="InterPro" id="IPR021109">
    <property type="entry name" value="Peptidase_aspartic_dom_sf"/>
</dbReference>
<dbReference type="Pfam" id="PF00026">
    <property type="entry name" value="Asp"/>
    <property type="match status" value="1"/>
</dbReference>
<dbReference type="SUPFAM" id="SSF50630">
    <property type="entry name" value="Acid proteases"/>
    <property type="match status" value="1"/>
</dbReference>
<evidence type="ECO:0000313" key="3">
    <source>
        <dbReference type="Proteomes" id="UP000078512"/>
    </source>
</evidence>
<gene>
    <name evidence="2" type="ORF">K457DRAFT_136662</name>
</gene>
<dbReference type="PROSITE" id="PS51767">
    <property type="entry name" value="PEPTIDASE_A1"/>
    <property type="match status" value="1"/>
</dbReference>
<dbReference type="Gene3D" id="2.40.70.10">
    <property type="entry name" value="Acid Proteases"/>
    <property type="match status" value="1"/>
</dbReference>
<name>A0A197JZP4_9FUNG</name>
<accession>A0A197JZP4</accession>
<sequence>MPTKLPYTLPMTEYTFAVLDSGSDGIYLQRSTYDALFSRIPEAKKLKTGYWRVPCEGRQELWVCIQGQVYRIPYHDWVKKPTAAGNTPEVVAEIGPGMCQTKVFGSSPGPTLLGATFLRTVYTVFDFRRPGYERIGLARLTSVPSSST</sequence>
<dbReference type="InterPro" id="IPR033121">
    <property type="entry name" value="PEPTIDASE_A1"/>
</dbReference>
<protein>
    <recommendedName>
        <fullName evidence="1">Peptidase A1 domain-containing protein</fullName>
    </recommendedName>
</protein>
<evidence type="ECO:0000313" key="2">
    <source>
        <dbReference type="EMBL" id="OAQ30700.1"/>
    </source>
</evidence>
<feature type="domain" description="Peptidase A1" evidence="1">
    <location>
        <begin position="1"/>
        <end position="138"/>
    </location>
</feature>
<evidence type="ECO:0000259" key="1">
    <source>
        <dbReference type="PROSITE" id="PS51767"/>
    </source>
</evidence>
<dbReference type="AlphaFoldDB" id="A0A197JZP4"/>